<dbReference type="Pfam" id="PF00089">
    <property type="entry name" value="Trypsin"/>
    <property type="match status" value="1"/>
</dbReference>
<reference evidence="4" key="1">
    <citation type="submission" date="2022-11" db="UniProtKB">
        <authorList>
            <consortium name="WormBaseParasite"/>
        </authorList>
    </citation>
    <scope>IDENTIFICATION</scope>
</reference>
<dbReference type="Gene3D" id="2.40.10.10">
    <property type="entry name" value="Trypsin-like serine proteases"/>
    <property type="match status" value="1"/>
</dbReference>
<proteinExistence type="predicted"/>
<dbReference type="SUPFAM" id="SSF50494">
    <property type="entry name" value="Trypsin-like serine proteases"/>
    <property type="match status" value="1"/>
</dbReference>
<evidence type="ECO:0000256" key="1">
    <source>
        <dbReference type="ARBA" id="ARBA00023157"/>
    </source>
</evidence>
<keyword evidence="3" id="KW-1185">Reference proteome</keyword>
<evidence type="ECO:0000313" key="4">
    <source>
        <dbReference type="WBParaSite" id="nRc.2.0.1.t31530-RA"/>
    </source>
</evidence>
<dbReference type="GO" id="GO:0004252">
    <property type="term" value="F:serine-type endopeptidase activity"/>
    <property type="evidence" value="ECO:0007669"/>
    <property type="project" value="InterPro"/>
</dbReference>
<evidence type="ECO:0000259" key="2">
    <source>
        <dbReference type="Pfam" id="PF00089"/>
    </source>
</evidence>
<name>A0A915JZZ3_ROMCU</name>
<keyword evidence="1" id="KW-1015">Disulfide bond</keyword>
<evidence type="ECO:0000313" key="3">
    <source>
        <dbReference type="Proteomes" id="UP000887565"/>
    </source>
</evidence>
<dbReference type="InterPro" id="IPR009003">
    <property type="entry name" value="Peptidase_S1_PA"/>
</dbReference>
<sequence length="123" mass="14210">MSVPLVVHLFNLHGDFPMPLCHQQGAQQITWKYEHSTEEFGFLFGIYDLRLSLPYTIYRGAKFIHLHPKFGGFLNDIAVIKLDRKIAFNFYIRPICLPEKVDVEVSSISNCMFCGWGWTNPGE</sequence>
<dbReference type="InterPro" id="IPR043504">
    <property type="entry name" value="Peptidase_S1_PA_chymotrypsin"/>
</dbReference>
<dbReference type="InterPro" id="IPR001254">
    <property type="entry name" value="Trypsin_dom"/>
</dbReference>
<dbReference type="Proteomes" id="UP000887565">
    <property type="component" value="Unplaced"/>
</dbReference>
<dbReference type="PANTHER" id="PTHR24252">
    <property type="entry name" value="ACROSIN-RELATED"/>
    <property type="match status" value="1"/>
</dbReference>
<protein>
    <submittedName>
        <fullName evidence="4">Peptidase S1 domain-containing protein</fullName>
    </submittedName>
</protein>
<organism evidence="3 4">
    <name type="scientific">Romanomermis culicivorax</name>
    <name type="common">Nematode worm</name>
    <dbReference type="NCBI Taxonomy" id="13658"/>
    <lineage>
        <taxon>Eukaryota</taxon>
        <taxon>Metazoa</taxon>
        <taxon>Ecdysozoa</taxon>
        <taxon>Nematoda</taxon>
        <taxon>Enoplea</taxon>
        <taxon>Dorylaimia</taxon>
        <taxon>Mermithida</taxon>
        <taxon>Mermithoidea</taxon>
        <taxon>Mermithidae</taxon>
        <taxon>Romanomermis</taxon>
    </lineage>
</organism>
<dbReference type="WBParaSite" id="nRc.2.0.1.t31530-RA">
    <property type="protein sequence ID" value="nRc.2.0.1.t31530-RA"/>
    <property type="gene ID" value="nRc.2.0.1.g31530"/>
</dbReference>
<accession>A0A915JZZ3</accession>
<dbReference type="GO" id="GO:0006508">
    <property type="term" value="P:proteolysis"/>
    <property type="evidence" value="ECO:0007669"/>
    <property type="project" value="InterPro"/>
</dbReference>
<dbReference type="PANTHER" id="PTHR24252:SF7">
    <property type="entry name" value="HYALIN"/>
    <property type="match status" value="1"/>
</dbReference>
<dbReference type="AlphaFoldDB" id="A0A915JZZ3"/>
<feature type="domain" description="Peptidase S1" evidence="2">
    <location>
        <begin position="58"/>
        <end position="120"/>
    </location>
</feature>